<evidence type="ECO:0000256" key="1">
    <source>
        <dbReference type="SAM" id="MobiDB-lite"/>
    </source>
</evidence>
<gene>
    <name evidence="3" type="ORF">ACFP90_23735</name>
</gene>
<evidence type="ECO:0000256" key="2">
    <source>
        <dbReference type="SAM" id="SignalP"/>
    </source>
</evidence>
<evidence type="ECO:0000313" key="3">
    <source>
        <dbReference type="EMBL" id="MFC6663060.1"/>
    </source>
</evidence>
<comment type="caution">
    <text evidence="3">The sequence shown here is derived from an EMBL/GenBank/DDBJ whole genome shotgun (WGS) entry which is preliminary data.</text>
</comment>
<protein>
    <submittedName>
        <fullName evidence="3">Uncharacterized protein</fullName>
    </submittedName>
</protein>
<dbReference type="EMBL" id="JBHSWB010000002">
    <property type="protein sequence ID" value="MFC6663060.1"/>
    <property type="molecule type" value="Genomic_DNA"/>
</dbReference>
<feature type="signal peptide" evidence="2">
    <location>
        <begin position="1"/>
        <end position="24"/>
    </location>
</feature>
<name>A0ABW1ZQ21_9DEIO</name>
<dbReference type="RefSeq" id="WP_224612024.1">
    <property type="nucleotide sequence ID" value="NZ_JAIQXV010000022.1"/>
</dbReference>
<keyword evidence="4" id="KW-1185">Reference proteome</keyword>
<feature type="chain" id="PRO_5047461758" evidence="2">
    <location>
        <begin position="25"/>
        <end position="52"/>
    </location>
</feature>
<sequence>MKLTPVSPHMLLLSLALLTLPATAAAEPTPPSESPAPIVQPDSLGSNDYGLE</sequence>
<reference evidence="4" key="1">
    <citation type="journal article" date="2019" name="Int. J. Syst. Evol. Microbiol.">
        <title>The Global Catalogue of Microorganisms (GCM) 10K type strain sequencing project: providing services to taxonomists for standard genome sequencing and annotation.</title>
        <authorList>
            <consortium name="The Broad Institute Genomics Platform"/>
            <consortium name="The Broad Institute Genome Sequencing Center for Infectious Disease"/>
            <person name="Wu L."/>
            <person name="Ma J."/>
        </authorList>
    </citation>
    <scope>NUCLEOTIDE SEQUENCE [LARGE SCALE GENOMIC DNA]</scope>
    <source>
        <strain evidence="4">CCUG 63830</strain>
    </source>
</reference>
<accession>A0ABW1ZQ21</accession>
<keyword evidence="2" id="KW-0732">Signal</keyword>
<organism evidence="3 4">
    <name type="scientific">Deinococcus multiflagellatus</name>
    <dbReference type="NCBI Taxonomy" id="1656887"/>
    <lineage>
        <taxon>Bacteria</taxon>
        <taxon>Thermotogati</taxon>
        <taxon>Deinococcota</taxon>
        <taxon>Deinococci</taxon>
        <taxon>Deinococcales</taxon>
        <taxon>Deinococcaceae</taxon>
        <taxon>Deinococcus</taxon>
    </lineage>
</organism>
<dbReference type="Proteomes" id="UP001596317">
    <property type="component" value="Unassembled WGS sequence"/>
</dbReference>
<feature type="region of interest" description="Disordered" evidence="1">
    <location>
        <begin position="24"/>
        <end position="52"/>
    </location>
</feature>
<proteinExistence type="predicted"/>
<evidence type="ECO:0000313" key="4">
    <source>
        <dbReference type="Proteomes" id="UP001596317"/>
    </source>
</evidence>